<dbReference type="SUPFAM" id="SSF54593">
    <property type="entry name" value="Glyoxalase/Bleomycin resistance protein/Dihydroxybiphenyl dioxygenase"/>
    <property type="match status" value="1"/>
</dbReference>
<keyword evidence="3" id="KW-0456">Lyase</keyword>
<dbReference type="EMBL" id="JAADYS010001731">
    <property type="protein sequence ID" value="KAF4461385.1"/>
    <property type="molecule type" value="Genomic_DNA"/>
</dbReference>
<organism evidence="3 4">
    <name type="scientific">Fusarium albosuccineum</name>
    <dbReference type="NCBI Taxonomy" id="1237068"/>
    <lineage>
        <taxon>Eukaryota</taxon>
        <taxon>Fungi</taxon>
        <taxon>Dikarya</taxon>
        <taxon>Ascomycota</taxon>
        <taxon>Pezizomycotina</taxon>
        <taxon>Sordariomycetes</taxon>
        <taxon>Hypocreomycetidae</taxon>
        <taxon>Hypocreales</taxon>
        <taxon>Nectriaceae</taxon>
        <taxon>Fusarium</taxon>
        <taxon>Fusarium decemcellulare species complex</taxon>
    </lineage>
</organism>
<dbReference type="OrthoDB" id="16820at2759"/>
<feature type="signal peptide" evidence="1">
    <location>
        <begin position="1"/>
        <end position="22"/>
    </location>
</feature>
<gene>
    <name evidence="3" type="ORF">FALBO_11821</name>
</gene>
<proteinExistence type="predicted"/>
<keyword evidence="1" id="KW-0732">Signal</keyword>
<sequence length="238" mass="26038">MVQLSFKSSWALLPLLTSQALACGGPLPRSDDNTSEYPKNVIGSDTPADPATIGYNLNHFCLNVRNLTASIDFYSRIFGMRELFQLHVTEHYTISYMGHSHGGKNGTGYQTAEELNRDKNNAQGLLELIHIDVPDNLLPPSGEQPNTFGHVGMIVPDIEAAQKRLDTFPDVRVLKRTGAPLAFGTEIANATSLSPAVVAQLDPAERAVLLKTLDFLNSPLIYLTDPDGNLVELQPQDR</sequence>
<evidence type="ECO:0000313" key="3">
    <source>
        <dbReference type="EMBL" id="KAF4461385.1"/>
    </source>
</evidence>
<accession>A0A8H4P6V0</accession>
<dbReference type="Pfam" id="PF00903">
    <property type="entry name" value="Glyoxalase"/>
    <property type="match status" value="1"/>
</dbReference>
<dbReference type="AlphaFoldDB" id="A0A8H4P6V0"/>
<dbReference type="InterPro" id="IPR029068">
    <property type="entry name" value="Glyas_Bleomycin-R_OHBP_Dase"/>
</dbReference>
<dbReference type="Gene3D" id="3.10.180.10">
    <property type="entry name" value="2,3-Dihydroxybiphenyl 1,2-Dioxygenase, domain 1"/>
    <property type="match status" value="1"/>
</dbReference>
<dbReference type="PROSITE" id="PS51819">
    <property type="entry name" value="VOC"/>
    <property type="match status" value="1"/>
</dbReference>
<dbReference type="InterPro" id="IPR004360">
    <property type="entry name" value="Glyas_Fos-R_dOase_dom"/>
</dbReference>
<keyword evidence="4" id="KW-1185">Reference proteome</keyword>
<protein>
    <submittedName>
        <fullName evidence="3">Lactoylglutathione lyase</fullName>
    </submittedName>
</protein>
<feature type="chain" id="PRO_5034062226" evidence="1">
    <location>
        <begin position="23"/>
        <end position="238"/>
    </location>
</feature>
<reference evidence="3 4" key="1">
    <citation type="submission" date="2020-01" db="EMBL/GenBank/DDBJ databases">
        <title>Identification and distribution of gene clusters putatively required for synthesis of sphingolipid metabolism inhibitors in phylogenetically diverse species of the filamentous fungus Fusarium.</title>
        <authorList>
            <person name="Kim H.-S."/>
            <person name="Busman M."/>
            <person name="Brown D.W."/>
            <person name="Divon H."/>
            <person name="Uhlig S."/>
            <person name="Proctor R.H."/>
        </authorList>
    </citation>
    <scope>NUCLEOTIDE SEQUENCE [LARGE SCALE GENOMIC DNA]</scope>
    <source>
        <strain evidence="3 4">NRRL 20459</strain>
    </source>
</reference>
<feature type="domain" description="VOC" evidence="2">
    <location>
        <begin position="56"/>
        <end position="236"/>
    </location>
</feature>
<dbReference type="GO" id="GO:0016829">
    <property type="term" value="F:lyase activity"/>
    <property type="evidence" value="ECO:0007669"/>
    <property type="project" value="UniProtKB-KW"/>
</dbReference>
<comment type="caution">
    <text evidence="3">The sequence shown here is derived from an EMBL/GenBank/DDBJ whole genome shotgun (WGS) entry which is preliminary data.</text>
</comment>
<name>A0A8H4P6V0_9HYPO</name>
<dbReference type="PANTHER" id="PTHR10374:SF19">
    <property type="entry name" value="LYASE (GLO1), PUTATIVE (AFU_ORTHOLOGUE AFUA_2G13550)-RELATED"/>
    <property type="match status" value="1"/>
</dbReference>
<evidence type="ECO:0000313" key="4">
    <source>
        <dbReference type="Proteomes" id="UP000554235"/>
    </source>
</evidence>
<dbReference type="PANTHER" id="PTHR10374">
    <property type="entry name" value="LACTOYLGLUTATHIONE LYASE GLYOXALASE I"/>
    <property type="match status" value="1"/>
</dbReference>
<evidence type="ECO:0000259" key="2">
    <source>
        <dbReference type="PROSITE" id="PS51819"/>
    </source>
</evidence>
<dbReference type="Proteomes" id="UP000554235">
    <property type="component" value="Unassembled WGS sequence"/>
</dbReference>
<dbReference type="InterPro" id="IPR037523">
    <property type="entry name" value="VOC_core"/>
</dbReference>
<evidence type="ECO:0000256" key="1">
    <source>
        <dbReference type="SAM" id="SignalP"/>
    </source>
</evidence>